<keyword evidence="6 9" id="KW-0051">Antiviral defense</keyword>
<sequence length="337" mass="39821">MFVISKTKYITSMGELKRKDNSIVFRNEKGNTYIPIEGIREIVCLNEIKINTKFLDYISRFGVVLHFFNYYGQYSGTFYPKENLISGKIKVKQVQAYLDENKRLNICKSIVNGIAINIHETLYHYYKHGNKDIKDILDWLRKEVPILLEKEINIKRILFIEGLVWQRFYSIFNKILKEEFVFNKRVKRPPDNPLNALISFGNSVIYSKTITQIYGTHLDQSISYLHEPSEGRFSLSLDISEVFKPVIVFKTIFDCVNNRKIQVDKHFNKKLNYCLLNDEGRNIFITELEKRLNSVFVHKGLNRKTTYLNAIKLDGYKLIKYLVEDKKFVPFSLKEMY</sequence>
<feature type="binding site" evidence="9">
    <location>
        <position position="226"/>
    </location>
    <ligand>
        <name>Mn(2+)</name>
        <dbReference type="ChEBI" id="CHEBI:29035"/>
    </ligand>
</feature>
<comment type="subunit">
    <text evidence="9">Homodimer, forms a heterotetramer with a Cas2 homodimer.</text>
</comment>
<dbReference type="PATRIC" id="fig|1503.3.peg.3399"/>
<comment type="caution">
    <text evidence="10">The sequence shown here is derived from an EMBL/GenBank/DDBJ whole genome shotgun (WGS) entry which is preliminary data.</text>
</comment>
<dbReference type="InterPro" id="IPR002729">
    <property type="entry name" value="CRISPR-assoc_Cas1"/>
</dbReference>
<evidence type="ECO:0000313" key="10">
    <source>
        <dbReference type="EMBL" id="KNF08222.1"/>
    </source>
</evidence>
<feature type="binding site" evidence="9">
    <location>
        <position position="161"/>
    </location>
    <ligand>
        <name>Mn(2+)</name>
        <dbReference type="ChEBI" id="CHEBI:29035"/>
    </ligand>
</feature>
<dbReference type="PANTHER" id="PTHR43219:SF1">
    <property type="entry name" value="CRISPR-ASSOCIATED ENDONUCLEASE CAS1"/>
    <property type="match status" value="1"/>
</dbReference>
<dbReference type="Gene3D" id="1.20.120.920">
    <property type="entry name" value="CRISPR-associated endonuclease Cas1, C-terminal domain"/>
    <property type="match status" value="1"/>
</dbReference>
<dbReference type="HAMAP" id="MF_01470">
    <property type="entry name" value="Cas1"/>
    <property type="match status" value="1"/>
</dbReference>
<keyword evidence="11" id="KW-1185">Reference proteome</keyword>
<dbReference type="InterPro" id="IPR042211">
    <property type="entry name" value="CRISPR-assoc_Cas1_N"/>
</dbReference>
<reference evidence="11" key="1">
    <citation type="submission" date="2015-07" db="EMBL/GenBank/DDBJ databases">
        <title>Draft genome sequence of the purine-degrading Gottschalkia purinilyticum DSM 1384 (formerly Clostridium purinilyticum).</title>
        <authorList>
            <person name="Poehlein A."/>
            <person name="Schiel-Bengelsdorf B."/>
            <person name="Bengelsdorf F.R."/>
            <person name="Daniel R."/>
            <person name="Duerre P."/>
        </authorList>
    </citation>
    <scope>NUCLEOTIDE SEQUENCE [LARGE SCALE GENOMIC DNA]</scope>
    <source>
        <strain evidence="11">DSM 1384</strain>
    </source>
</reference>
<dbReference type="EMBL" id="LGSS01000009">
    <property type="protein sequence ID" value="KNF08222.1"/>
    <property type="molecule type" value="Genomic_DNA"/>
</dbReference>
<keyword evidence="3 9" id="KW-0255">Endonuclease</keyword>
<keyword evidence="1 9" id="KW-0540">Nuclease</keyword>
<keyword evidence="2 9" id="KW-0479">Metal-binding</keyword>
<dbReference type="Pfam" id="PF01867">
    <property type="entry name" value="Cas_Cas1"/>
    <property type="match status" value="1"/>
</dbReference>
<comment type="similarity">
    <text evidence="9">Belongs to the CRISPR-associated endonuclease Cas1 family.</text>
</comment>
<evidence type="ECO:0000256" key="9">
    <source>
        <dbReference type="HAMAP-Rule" id="MF_01470"/>
    </source>
</evidence>
<dbReference type="Proteomes" id="UP000037267">
    <property type="component" value="Unassembled WGS sequence"/>
</dbReference>
<dbReference type="GO" id="GO:0016787">
    <property type="term" value="F:hydrolase activity"/>
    <property type="evidence" value="ECO:0007669"/>
    <property type="project" value="UniProtKB-KW"/>
</dbReference>
<dbReference type="GO" id="GO:0046872">
    <property type="term" value="F:metal ion binding"/>
    <property type="evidence" value="ECO:0007669"/>
    <property type="project" value="UniProtKB-UniRule"/>
</dbReference>
<evidence type="ECO:0000256" key="8">
    <source>
        <dbReference type="ARBA" id="ARBA00023211"/>
    </source>
</evidence>
<comment type="function">
    <text evidence="9">CRISPR (clustered regularly interspaced short palindromic repeat), is an adaptive immune system that provides protection against mobile genetic elements (viruses, transposable elements and conjugative plasmids). CRISPR clusters contain spacers, sequences complementary to antecedent mobile elements, and target invading nucleic acids. CRISPR clusters are transcribed and processed into CRISPR RNA (crRNA). Acts as a dsDNA endonuclease. Involved in the integration of spacer DNA into the CRISPR cassette.</text>
</comment>
<evidence type="ECO:0000313" key="11">
    <source>
        <dbReference type="Proteomes" id="UP000037267"/>
    </source>
</evidence>
<dbReference type="NCBIfam" id="TIGR03641">
    <property type="entry name" value="cas1_HMARI"/>
    <property type="match status" value="1"/>
</dbReference>
<keyword evidence="4 9" id="KW-0378">Hydrolase</keyword>
<keyword evidence="7 9" id="KW-0238">DNA-binding</keyword>
<protein>
    <recommendedName>
        <fullName evidence="9">CRISPR-associated endonuclease Cas1</fullName>
        <ecNumber evidence="9">3.1.-.-</ecNumber>
    </recommendedName>
</protein>
<dbReference type="InterPro" id="IPR019858">
    <property type="entry name" value="CRISPR-assoc_Cas1_HMARI/TNEAP"/>
</dbReference>
<name>A0A0L0W9V0_GOTPU</name>
<evidence type="ECO:0000256" key="6">
    <source>
        <dbReference type="ARBA" id="ARBA00023118"/>
    </source>
</evidence>
<evidence type="ECO:0000256" key="2">
    <source>
        <dbReference type="ARBA" id="ARBA00022723"/>
    </source>
</evidence>
<dbReference type="PANTHER" id="PTHR43219">
    <property type="entry name" value="CRISPR-ASSOCIATED ENDONUCLEASE CAS1"/>
    <property type="match status" value="1"/>
</dbReference>
<accession>A0A0L0W9V0</accession>
<evidence type="ECO:0000256" key="4">
    <source>
        <dbReference type="ARBA" id="ARBA00022801"/>
    </source>
</evidence>
<dbReference type="STRING" id="1503.CLPU_9c01180"/>
<evidence type="ECO:0000256" key="5">
    <source>
        <dbReference type="ARBA" id="ARBA00022842"/>
    </source>
</evidence>
<proteinExistence type="inferred from homology"/>
<dbReference type="InterPro" id="IPR042206">
    <property type="entry name" value="CRISPR-assoc_Cas1_C"/>
</dbReference>
<evidence type="ECO:0000256" key="1">
    <source>
        <dbReference type="ARBA" id="ARBA00022722"/>
    </source>
</evidence>
<feature type="binding site" evidence="9">
    <location>
        <position position="241"/>
    </location>
    <ligand>
        <name>Mn(2+)</name>
        <dbReference type="ChEBI" id="CHEBI:29035"/>
    </ligand>
</feature>
<dbReference type="GO" id="GO:0004520">
    <property type="term" value="F:DNA endonuclease activity"/>
    <property type="evidence" value="ECO:0007669"/>
    <property type="project" value="InterPro"/>
</dbReference>
<evidence type="ECO:0000256" key="3">
    <source>
        <dbReference type="ARBA" id="ARBA00022759"/>
    </source>
</evidence>
<comment type="cofactor">
    <cofactor evidence="9">
        <name>Mg(2+)</name>
        <dbReference type="ChEBI" id="CHEBI:18420"/>
    </cofactor>
    <cofactor evidence="9">
        <name>Mn(2+)</name>
        <dbReference type="ChEBI" id="CHEBI:29035"/>
    </cofactor>
</comment>
<organism evidence="10 11">
    <name type="scientific">Gottschalkia purinilytica</name>
    <name type="common">Clostridium purinilyticum</name>
    <dbReference type="NCBI Taxonomy" id="1503"/>
    <lineage>
        <taxon>Bacteria</taxon>
        <taxon>Bacillati</taxon>
        <taxon>Bacillota</taxon>
        <taxon>Tissierellia</taxon>
        <taxon>Tissierellales</taxon>
        <taxon>Gottschalkiaceae</taxon>
        <taxon>Gottschalkia</taxon>
    </lineage>
</organism>
<evidence type="ECO:0000256" key="7">
    <source>
        <dbReference type="ARBA" id="ARBA00023125"/>
    </source>
</evidence>
<keyword evidence="5 9" id="KW-0460">Magnesium</keyword>
<keyword evidence="8 9" id="KW-0464">Manganese</keyword>
<dbReference type="EC" id="3.1.-.-" evidence="9"/>
<gene>
    <name evidence="9 10" type="primary">cas1</name>
    <name evidence="10" type="ORF">CLPU_9c01180</name>
</gene>
<dbReference type="NCBIfam" id="TIGR00287">
    <property type="entry name" value="cas1"/>
    <property type="match status" value="1"/>
</dbReference>
<dbReference type="Gene3D" id="3.100.10.20">
    <property type="entry name" value="CRISPR-associated endonuclease Cas1, N-terminal domain"/>
    <property type="match status" value="1"/>
</dbReference>
<dbReference type="GO" id="GO:0043571">
    <property type="term" value="P:maintenance of CRISPR repeat elements"/>
    <property type="evidence" value="ECO:0007669"/>
    <property type="project" value="UniProtKB-UniRule"/>
</dbReference>
<dbReference type="GO" id="GO:0003677">
    <property type="term" value="F:DNA binding"/>
    <property type="evidence" value="ECO:0007669"/>
    <property type="project" value="UniProtKB-KW"/>
</dbReference>
<dbReference type="AlphaFoldDB" id="A0A0L0W9V0"/>
<dbReference type="GO" id="GO:0051607">
    <property type="term" value="P:defense response to virus"/>
    <property type="evidence" value="ECO:0007669"/>
    <property type="project" value="UniProtKB-UniRule"/>
</dbReference>